<keyword evidence="3" id="KW-1185">Reference proteome</keyword>
<reference evidence="2" key="1">
    <citation type="submission" date="2022-06" db="EMBL/GenBank/DDBJ databases">
        <title>Limimaricola sediminis sp. nov., isolated from an intertidal sediment.</title>
        <authorList>
            <person name="Shao X."/>
        </authorList>
    </citation>
    <scope>NUCLEOTIDE SEQUENCE</scope>
    <source>
        <strain evidence="2">ASW11-118</strain>
    </source>
</reference>
<keyword evidence="1" id="KW-0732">Signal</keyword>
<name>A0A9X2FP78_9RHOB</name>
<proteinExistence type="predicted"/>
<feature type="signal peptide" evidence="1">
    <location>
        <begin position="1"/>
        <end position="20"/>
    </location>
</feature>
<protein>
    <recommendedName>
        <fullName evidence="4">MSHA biogenesis protein MshK</fullName>
    </recommendedName>
</protein>
<dbReference type="EMBL" id="JAMYXC010000154">
    <property type="protein sequence ID" value="MCP1168889.1"/>
    <property type="molecule type" value="Genomic_DNA"/>
</dbReference>
<evidence type="ECO:0000313" key="2">
    <source>
        <dbReference type="EMBL" id="MCP1168889.1"/>
    </source>
</evidence>
<dbReference type="AlphaFoldDB" id="A0A9X2FP78"/>
<comment type="caution">
    <text evidence="2">The sequence shown here is derived from an EMBL/GenBank/DDBJ whole genome shotgun (WGS) entry which is preliminary data.</text>
</comment>
<evidence type="ECO:0000313" key="3">
    <source>
        <dbReference type="Proteomes" id="UP001139477"/>
    </source>
</evidence>
<feature type="chain" id="PRO_5040722608" description="MSHA biogenesis protein MshK" evidence="1">
    <location>
        <begin position="21"/>
        <end position="113"/>
    </location>
</feature>
<evidence type="ECO:0008006" key="4">
    <source>
        <dbReference type="Google" id="ProtNLM"/>
    </source>
</evidence>
<sequence length="113" mass="12071">MYGKLLAVAIFATSAMGASAMTGENAFQSLSRIHQQTSIVDVGIVRSESSGIVEIYTRGPDGAMILVGSEPVHAGANSNVRVHVSQPVRRDLLAVLRVNGKVLATHRFDVIKR</sequence>
<accession>A0A9X2FP78</accession>
<gene>
    <name evidence="2" type="ORF">NHG85_10195</name>
</gene>
<dbReference type="Proteomes" id="UP001139477">
    <property type="component" value="Unassembled WGS sequence"/>
</dbReference>
<organism evidence="2 3">
    <name type="scientific">Limimaricola litoreus</name>
    <dbReference type="NCBI Taxonomy" id="2955316"/>
    <lineage>
        <taxon>Bacteria</taxon>
        <taxon>Pseudomonadati</taxon>
        <taxon>Pseudomonadota</taxon>
        <taxon>Alphaproteobacteria</taxon>
        <taxon>Rhodobacterales</taxon>
        <taxon>Paracoccaceae</taxon>
        <taxon>Limimaricola</taxon>
    </lineage>
</organism>
<evidence type="ECO:0000256" key="1">
    <source>
        <dbReference type="SAM" id="SignalP"/>
    </source>
</evidence>